<keyword evidence="2" id="KW-0813">Transport</keyword>
<dbReference type="InterPro" id="IPR011701">
    <property type="entry name" value="MFS"/>
</dbReference>
<keyword evidence="5 8" id="KW-0472">Membrane</keyword>
<feature type="transmembrane region" description="Helical" evidence="8">
    <location>
        <begin position="429"/>
        <end position="450"/>
    </location>
</feature>
<dbReference type="InterPro" id="IPR036259">
    <property type="entry name" value="MFS_trans_sf"/>
</dbReference>
<feature type="transmembrane region" description="Helical" evidence="8">
    <location>
        <begin position="304"/>
        <end position="324"/>
    </location>
</feature>
<evidence type="ECO:0000256" key="6">
    <source>
        <dbReference type="ARBA" id="ARBA00037968"/>
    </source>
</evidence>
<keyword evidence="3 8" id="KW-0812">Transmembrane</keyword>
<evidence type="ECO:0000313" key="10">
    <source>
        <dbReference type="Proteomes" id="UP000799776"/>
    </source>
</evidence>
<evidence type="ECO:0000256" key="5">
    <source>
        <dbReference type="ARBA" id="ARBA00023136"/>
    </source>
</evidence>
<organism evidence="9 10">
    <name type="scientific">Saccharata proteae CBS 121410</name>
    <dbReference type="NCBI Taxonomy" id="1314787"/>
    <lineage>
        <taxon>Eukaryota</taxon>
        <taxon>Fungi</taxon>
        <taxon>Dikarya</taxon>
        <taxon>Ascomycota</taxon>
        <taxon>Pezizomycotina</taxon>
        <taxon>Dothideomycetes</taxon>
        <taxon>Dothideomycetes incertae sedis</taxon>
        <taxon>Botryosphaeriales</taxon>
        <taxon>Saccharataceae</taxon>
        <taxon>Saccharata</taxon>
    </lineage>
</organism>
<feature type="region of interest" description="Disordered" evidence="7">
    <location>
        <begin position="1"/>
        <end position="20"/>
    </location>
</feature>
<dbReference type="PANTHER" id="PTHR43791">
    <property type="entry name" value="PERMEASE-RELATED"/>
    <property type="match status" value="1"/>
</dbReference>
<dbReference type="Proteomes" id="UP000799776">
    <property type="component" value="Unassembled WGS sequence"/>
</dbReference>
<proteinExistence type="inferred from homology"/>
<keyword evidence="10" id="KW-1185">Reference proteome</keyword>
<dbReference type="PANTHER" id="PTHR43791:SF81">
    <property type="entry name" value="TRANSPORTER, PUTATIVE (AFU_ORTHOLOGUE AFUA_7G01190)-RELATED"/>
    <property type="match status" value="1"/>
</dbReference>
<dbReference type="Gene3D" id="1.20.1250.20">
    <property type="entry name" value="MFS general substrate transporter like domains"/>
    <property type="match status" value="1"/>
</dbReference>
<evidence type="ECO:0000256" key="7">
    <source>
        <dbReference type="SAM" id="MobiDB-lite"/>
    </source>
</evidence>
<evidence type="ECO:0000313" key="9">
    <source>
        <dbReference type="EMBL" id="KAF2090471.1"/>
    </source>
</evidence>
<feature type="transmembrane region" description="Helical" evidence="8">
    <location>
        <begin position="399"/>
        <end position="417"/>
    </location>
</feature>
<dbReference type="SUPFAM" id="SSF103473">
    <property type="entry name" value="MFS general substrate transporter"/>
    <property type="match status" value="1"/>
</dbReference>
<evidence type="ECO:0000256" key="8">
    <source>
        <dbReference type="SAM" id="Phobius"/>
    </source>
</evidence>
<evidence type="ECO:0000256" key="2">
    <source>
        <dbReference type="ARBA" id="ARBA00022448"/>
    </source>
</evidence>
<dbReference type="GO" id="GO:0022857">
    <property type="term" value="F:transmembrane transporter activity"/>
    <property type="evidence" value="ECO:0007669"/>
    <property type="project" value="InterPro"/>
</dbReference>
<feature type="transmembrane region" description="Helical" evidence="8">
    <location>
        <begin position="237"/>
        <end position="256"/>
    </location>
</feature>
<evidence type="ECO:0000256" key="4">
    <source>
        <dbReference type="ARBA" id="ARBA00022989"/>
    </source>
</evidence>
<dbReference type="OrthoDB" id="6730379at2759"/>
<accession>A0A9P4HWH1</accession>
<keyword evidence="4 8" id="KW-1133">Transmembrane helix</keyword>
<dbReference type="FunFam" id="1.20.1250.20:FF:000064">
    <property type="entry name" value="MFS allantoate transporter"/>
    <property type="match status" value="1"/>
</dbReference>
<comment type="similarity">
    <text evidence="6">Belongs to the major facilitator superfamily. Allantoate permease family.</text>
</comment>
<dbReference type="AlphaFoldDB" id="A0A9P4HWH1"/>
<reference evidence="9" key="1">
    <citation type="journal article" date="2020" name="Stud. Mycol.">
        <title>101 Dothideomycetes genomes: a test case for predicting lifestyles and emergence of pathogens.</title>
        <authorList>
            <person name="Haridas S."/>
            <person name="Albert R."/>
            <person name="Binder M."/>
            <person name="Bloem J."/>
            <person name="Labutti K."/>
            <person name="Salamov A."/>
            <person name="Andreopoulos B."/>
            <person name="Baker S."/>
            <person name="Barry K."/>
            <person name="Bills G."/>
            <person name="Bluhm B."/>
            <person name="Cannon C."/>
            <person name="Castanera R."/>
            <person name="Culley D."/>
            <person name="Daum C."/>
            <person name="Ezra D."/>
            <person name="Gonzalez J."/>
            <person name="Henrissat B."/>
            <person name="Kuo A."/>
            <person name="Liang C."/>
            <person name="Lipzen A."/>
            <person name="Lutzoni F."/>
            <person name="Magnuson J."/>
            <person name="Mondo S."/>
            <person name="Nolan M."/>
            <person name="Ohm R."/>
            <person name="Pangilinan J."/>
            <person name="Park H.-J."/>
            <person name="Ramirez L."/>
            <person name="Alfaro M."/>
            <person name="Sun H."/>
            <person name="Tritt A."/>
            <person name="Yoshinaga Y."/>
            <person name="Zwiers L.-H."/>
            <person name="Turgeon B."/>
            <person name="Goodwin S."/>
            <person name="Spatafora J."/>
            <person name="Crous P."/>
            <person name="Grigoriev I."/>
        </authorList>
    </citation>
    <scope>NUCLEOTIDE SEQUENCE</scope>
    <source>
        <strain evidence="9">CBS 121410</strain>
    </source>
</reference>
<feature type="transmembrane region" description="Helical" evidence="8">
    <location>
        <begin position="145"/>
        <end position="162"/>
    </location>
</feature>
<dbReference type="Pfam" id="PF07690">
    <property type="entry name" value="MFS_1"/>
    <property type="match status" value="1"/>
</dbReference>
<sequence>MDTDGKASIPVANPADQKHDLEKTPSVNAKSFAEGEVVELDEAEIFLRESGYNWYQVDELLNDKVKMKALVWKVDKLLLPLLCGTYVLQYIDKSTVSYGAVFDLLDDTNMTGNEYSWTASLFYFGYLFWEYPASYLAQKYRTGKVVSITIIGWASILMITAACENFGGLAVCRFLLGCFEAPITPCFMLIVSMWYSRDRQPFRAGCFYCCNGLGSCLGGVFSYAIGQIDTFPVYKGIFLICGGITFLFGLVCFWLLPDNPMTAKGFTLEEKAVLLGIGRQNQTGMFNRTIKPSQIKEAFMDVQVWVLFLFVLLNELMNGGVANFGKLIIKGLVSDPLETTALGIPQGGFQIIFVLSGGYFATLFKNARTIVMALYLIPTIIGASILWKLPRSNEIGSLFGYYIIGAYVAPLTLALQMPANNIGGYTKRVTATAFVFLAYCIGNIIGPHAFLAKEKPYYETGIKMIMGCACSQFALAAFLRFWLQRRNRMRDDEAERERREGVDIGEEDEEVLWDQTDFENRAFRYSL</sequence>
<feature type="transmembrane region" description="Helical" evidence="8">
    <location>
        <begin position="462"/>
        <end position="483"/>
    </location>
</feature>
<feature type="transmembrane region" description="Helical" evidence="8">
    <location>
        <begin position="174"/>
        <end position="195"/>
    </location>
</feature>
<evidence type="ECO:0000256" key="3">
    <source>
        <dbReference type="ARBA" id="ARBA00022692"/>
    </source>
</evidence>
<dbReference type="GO" id="GO:0016020">
    <property type="term" value="C:membrane"/>
    <property type="evidence" value="ECO:0007669"/>
    <property type="project" value="UniProtKB-SubCell"/>
</dbReference>
<feature type="transmembrane region" description="Helical" evidence="8">
    <location>
        <begin position="369"/>
        <end position="387"/>
    </location>
</feature>
<feature type="transmembrane region" description="Helical" evidence="8">
    <location>
        <begin position="344"/>
        <end position="362"/>
    </location>
</feature>
<gene>
    <name evidence="9" type="ORF">K490DRAFT_35875</name>
</gene>
<protein>
    <submittedName>
        <fullName evidence="9">MFS transporter</fullName>
    </submittedName>
</protein>
<name>A0A9P4HWH1_9PEZI</name>
<feature type="transmembrane region" description="Helical" evidence="8">
    <location>
        <begin position="207"/>
        <end position="225"/>
    </location>
</feature>
<dbReference type="EMBL" id="ML978713">
    <property type="protein sequence ID" value="KAF2090471.1"/>
    <property type="molecule type" value="Genomic_DNA"/>
</dbReference>
<comment type="caution">
    <text evidence="9">The sequence shown here is derived from an EMBL/GenBank/DDBJ whole genome shotgun (WGS) entry which is preliminary data.</text>
</comment>
<evidence type="ECO:0000256" key="1">
    <source>
        <dbReference type="ARBA" id="ARBA00004141"/>
    </source>
</evidence>
<comment type="subcellular location">
    <subcellularLocation>
        <location evidence="1">Membrane</location>
        <topology evidence="1">Multi-pass membrane protein</topology>
    </subcellularLocation>
</comment>